<dbReference type="Proteomes" id="UP000039324">
    <property type="component" value="Unassembled WGS sequence"/>
</dbReference>
<dbReference type="Gene3D" id="3.80.10.10">
    <property type="entry name" value="Ribonuclease Inhibitor"/>
    <property type="match status" value="1"/>
</dbReference>
<keyword evidence="2 4" id="KW-0732">Signal</keyword>
<evidence type="ECO:0000313" key="6">
    <source>
        <dbReference type="Proteomes" id="UP000039324"/>
    </source>
</evidence>
<keyword evidence="1" id="KW-0433">Leucine-rich repeat</keyword>
<dbReference type="PROSITE" id="PS51450">
    <property type="entry name" value="LRR"/>
    <property type="match status" value="1"/>
</dbReference>
<dbReference type="InterPro" id="IPR032675">
    <property type="entry name" value="LRR_dom_sf"/>
</dbReference>
<evidence type="ECO:0008006" key="7">
    <source>
        <dbReference type="Google" id="ProtNLM"/>
    </source>
</evidence>
<feature type="chain" id="PRO_5005193066" description="LRRNT domain-containing protein" evidence="4">
    <location>
        <begin position="31"/>
        <end position="171"/>
    </location>
</feature>
<reference evidence="5 6" key="1">
    <citation type="submission" date="2015-02" db="EMBL/GenBank/DDBJ databases">
        <authorList>
            <person name="Chooi Y.-H."/>
        </authorList>
    </citation>
    <scope>NUCLEOTIDE SEQUENCE [LARGE SCALE GENOMIC DNA]</scope>
    <source>
        <strain evidence="5">E3</strain>
    </source>
</reference>
<keyword evidence="3" id="KW-0677">Repeat</keyword>
<evidence type="ECO:0000256" key="4">
    <source>
        <dbReference type="SAM" id="SignalP"/>
    </source>
</evidence>
<dbReference type="PANTHER" id="PTHR24366:SF161">
    <property type="entry name" value="TIR DOMAIN-CONTAINING PROTEIN"/>
    <property type="match status" value="1"/>
</dbReference>
<proteinExistence type="predicted"/>
<dbReference type="STRING" id="37360.A0A0G4IT90"/>
<evidence type="ECO:0000256" key="3">
    <source>
        <dbReference type="ARBA" id="ARBA00022737"/>
    </source>
</evidence>
<evidence type="ECO:0000313" key="5">
    <source>
        <dbReference type="EMBL" id="CEO98311.1"/>
    </source>
</evidence>
<feature type="signal peptide" evidence="4">
    <location>
        <begin position="1"/>
        <end position="30"/>
    </location>
</feature>
<protein>
    <recommendedName>
        <fullName evidence="7">LRRNT domain-containing protein</fullName>
    </recommendedName>
</protein>
<sequence>MGVMMRFAPGRLIMRATFVGLLLRCAGVQANMCSWYPTACRAANTTATIALSGQPRLVAINSTWFAGLTGIRTLNLSGNAITTIPSGTFVALSSLRALYLNGNALTLISAGAFDGLSELVTLALQRNSLATVQSGSFRSLSHLQDLQLYYNNLTSMPGDLFDPLTSINNSM</sequence>
<dbReference type="InterPro" id="IPR001611">
    <property type="entry name" value="Leu-rich_rpt"/>
</dbReference>
<organism evidence="5 6">
    <name type="scientific">Plasmodiophora brassicae</name>
    <name type="common">Clubroot disease agent</name>
    <dbReference type="NCBI Taxonomy" id="37360"/>
    <lineage>
        <taxon>Eukaryota</taxon>
        <taxon>Sar</taxon>
        <taxon>Rhizaria</taxon>
        <taxon>Endomyxa</taxon>
        <taxon>Phytomyxea</taxon>
        <taxon>Plasmodiophorida</taxon>
        <taxon>Plasmodiophoridae</taxon>
        <taxon>Plasmodiophora</taxon>
    </lineage>
</organism>
<dbReference type="OrthoDB" id="676979at2759"/>
<keyword evidence="6" id="KW-1185">Reference proteome</keyword>
<dbReference type="AlphaFoldDB" id="A0A0G4IT90"/>
<name>A0A0G4IT90_PLABS</name>
<dbReference type="SUPFAM" id="SSF52058">
    <property type="entry name" value="L domain-like"/>
    <property type="match status" value="1"/>
</dbReference>
<evidence type="ECO:0000256" key="1">
    <source>
        <dbReference type="ARBA" id="ARBA00022614"/>
    </source>
</evidence>
<accession>A0A0G4IT90</accession>
<dbReference type="InterPro" id="IPR003591">
    <property type="entry name" value="Leu-rich_rpt_typical-subtyp"/>
</dbReference>
<dbReference type="PANTHER" id="PTHR24366">
    <property type="entry name" value="IG(IMMUNOGLOBULIN) AND LRR(LEUCINE RICH REPEAT) DOMAINS"/>
    <property type="match status" value="1"/>
</dbReference>
<evidence type="ECO:0000256" key="2">
    <source>
        <dbReference type="ARBA" id="ARBA00022729"/>
    </source>
</evidence>
<dbReference type="SMART" id="SM00369">
    <property type="entry name" value="LRR_TYP"/>
    <property type="match status" value="4"/>
</dbReference>
<gene>
    <name evidence="5" type="ORF">PBRA_006425</name>
</gene>
<dbReference type="Pfam" id="PF13855">
    <property type="entry name" value="LRR_8"/>
    <property type="match status" value="2"/>
</dbReference>
<dbReference type="EMBL" id="CDSF01000084">
    <property type="protein sequence ID" value="CEO98311.1"/>
    <property type="molecule type" value="Genomic_DNA"/>
</dbReference>